<comment type="caution">
    <text evidence="8">The sequence shown here is derived from an EMBL/GenBank/DDBJ whole genome shotgun (WGS) entry which is preliminary data.</text>
</comment>
<dbReference type="InterPro" id="IPR001131">
    <property type="entry name" value="Peptidase_M24B_aminopep-P_CS"/>
</dbReference>
<dbReference type="OrthoDB" id="9806388at2"/>
<dbReference type="Gene3D" id="3.40.350.10">
    <property type="entry name" value="Creatinase/prolidase N-terminal domain"/>
    <property type="match status" value="1"/>
</dbReference>
<dbReference type="InterPro" id="IPR036005">
    <property type="entry name" value="Creatinase/aminopeptidase-like"/>
</dbReference>
<dbReference type="GO" id="GO:0006508">
    <property type="term" value="P:proteolysis"/>
    <property type="evidence" value="ECO:0007669"/>
    <property type="project" value="UniProtKB-KW"/>
</dbReference>
<reference evidence="8 9" key="1">
    <citation type="submission" date="2019-02" db="EMBL/GenBank/DDBJ databases">
        <title>Deep-cultivation of Planctomycetes and their phenomic and genomic characterization uncovers novel biology.</title>
        <authorList>
            <person name="Wiegand S."/>
            <person name="Jogler M."/>
            <person name="Boedeker C."/>
            <person name="Pinto D."/>
            <person name="Vollmers J."/>
            <person name="Rivas-Marin E."/>
            <person name="Kohn T."/>
            <person name="Peeters S.H."/>
            <person name="Heuer A."/>
            <person name="Rast P."/>
            <person name="Oberbeckmann S."/>
            <person name="Bunk B."/>
            <person name="Jeske O."/>
            <person name="Meyerdierks A."/>
            <person name="Storesund J.E."/>
            <person name="Kallscheuer N."/>
            <person name="Luecker S."/>
            <person name="Lage O.M."/>
            <person name="Pohl T."/>
            <person name="Merkel B.J."/>
            <person name="Hornburger P."/>
            <person name="Mueller R.-W."/>
            <person name="Bruemmer F."/>
            <person name="Labrenz M."/>
            <person name="Spormann A.M."/>
            <person name="Op Den Camp H."/>
            <person name="Overmann J."/>
            <person name="Amann R."/>
            <person name="Jetten M.S.M."/>
            <person name="Mascher T."/>
            <person name="Medema M.H."/>
            <person name="Devos D.P."/>
            <person name="Kaster A.-K."/>
            <person name="Ovreas L."/>
            <person name="Rohde M."/>
            <person name="Galperin M.Y."/>
            <person name="Jogler C."/>
        </authorList>
    </citation>
    <scope>NUCLEOTIDE SEQUENCE [LARGE SCALE GENOMIC DNA]</scope>
    <source>
        <strain evidence="8 9">Pla111</strain>
    </source>
</reference>
<dbReference type="SUPFAM" id="SSF53092">
    <property type="entry name" value="Creatinase/prolidase N-terminal domain"/>
    <property type="match status" value="1"/>
</dbReference>
<dbReference type="PROSITE" id="PS00491">
    <property type="entry name" value="PROLINE_PEPTIDASE"/>
    <property type="match status" value="1"/>
</dbReference>
<dbReference type="InterPro" id="IPR000587">
    <property type="entry name" value="Creatinase_N"/>
</dbReference>
<dbReference type="SUPFAM" id="SSF55920">
    <property type="entry name" value="Creatinase/aminopeptidase"/>
    <property type="match status" value="1"/>
</dbReference>
<dbReference type="Gene3D" id="3.90.230.10">
    <property type="entry name" value="Creatinase/methionine aminopeptidase superfamily"/>
    <property type="match status" value="1"/>
</dbReference>
<keyword evidence="2 5" id="KW-0479">Metal-binding</keyword>
<dbReference type="PANTHER" id="PTHR46112:SF3">
    <property type="entry name" value="AMINOPEPTIDASE YPDF"/>
    <property type="match status" value="1"/>
</dbReference>
<gene>
    <name evidence="8" type="ORF">Pla111_28610</name>
</gene>
<name>A0A5C5VV75_9BACT</name>
<dbReference type="Pfam" id="PF01321">
    <property type="entry name" value="Creatinase_N"/>
    <property type="match status" value="1"/>
</dbReference>
<dbReference type="GO" id="GO:0008237">
    <property type="term" value="F:metallopeptidase activity"/>
    <property type="evidence" value="ECO:0007669"/>
    <property type="project" value="UniProtKB-KW"/>
</dbReference>
<proteinExistence type="inferred from homology"/>
<evidence type="ECO:0000313" key="9">
    <source>
        <dbReference type="Proteomes" id="UP000318995"/>
    </source>
</evidence>
<keyword evidence="3 8" id="KW-0378">Hydrolase</keyword>
<evidence type="ECO:0000259" key="6">
    <source>
        <dbReference type="Pfam" id="PF00557"/>
    </source>
</evidence>
<dbReference type="InterPro" id="IPR050659">
    <property type="entry name" value="Peptidase_M24B"/>
</dbReference>
<evidence type="ECO:0000256" key="5">
    <source>
        <dbReference type="RuleBase" id="RU000590"/>
    </source>
</evidence>
<evidence type="ECO:0000256" key="3">
    <source>
        <dbReference type="ARBA" id="ARBA00022801"/>
    </source>
</evidence>
<accession>A0A5C5VV75</accession>
<evidence type="ECO:0000256" key="1">
    <source>
        <dbReference type="ARBA" id="ARBA00022670"/>
    </source>
</evidence>
<protein>
    <submittedName>
        <fullName evidence="8">Putative peptidase</fullName>
        <ecNumber evidence="8">3.4.-.-</ecNumber>
    </submittedName>
</protein>
<comment type="similarity">
    <text evidence="5">Belongs to the peptidase M24B family.</text>
</comment>
<evidence type="ECO:0000256" key="2">
    <source>
        <dbReference type="ARBA" id="ARBA00022723"/>
    </source>
</evidence>
<dbReference type="EMBL" id="SJPH01000007">
    <property type="protein sequence ID" value="TWT42556.1"/>
    <property type="molecule type" value="Genomic_DNA"/>
</dbReference>
<keyword evidence="4" id="KW-0482">Metalloprotease</keyword>
<dbReference type="Proteomes" id="UP000318995">
    <property type="component" value="Unassembled WGS sequence"/>
</dbReference>
<dbReference type="PANTHER" id="PTHR46112">
    <property type="entry name" value="AMINOPEPTIDASE"/>
    <property type="match status" value="1"/>
</dbReference>
<evidence type="ECO:0000256" key="4">
    <source>
        <dbReference type="ARBA" id="ARBA00023049"/>
    </source>
</evidence>
<dbReference type="GO" id="GO:0046872">
    <property type="term" value="F:metal ion binding"/>
    <property type="evidence" value="ECO:0007669"/>
    <property type="project" value="UniProtKB-KW"/>
</dbReference>
<evidence type="ECO:0000259" key="7">
    <source>
        <dbReference type="Pfam" id="PF01321"/>
    </source>
</evidence>
<evidence type="ECO:0000313" key="8">
    <source>
        <dbReference type="EMBL" id="TWT42556.1"/>
    </source>
</evidence>
<feature type="domain" description="Peptidase M24" evidence="6">
    <location>
        <begin position="150"/>
        <end position="353"/>
    </location>
</feature>
<keyword evidence="1" id="KW-0645">Protease</keyword>
<organism evidence="8 9">
    <name type="scientific">Botrimarina hoheduenensis</name>
    <dbReference type="NCBI Taxonomy" id="2528000"/>
    <lineage>
        <taxon>Bacteria</taxon>
        <taxon>Pseudomonadati</taxon>
        <taxon>Planctomycetota</taxon>
        <taxon>Planctomycetia</taxon>
        <taxon>Pirellulales</taxon>
        <taxon>Lacipirellulaceae</taxon>
        <taxon>Botrimarina</taxon>
    </lineage>
</organism>
<feature type="domain" description="Creatinase N-terminal" evidence="7">
    <location>
        <begin position="16"/>
        <end position="143"/>
    </location>
</feature>
<dbReference type="AlphaFoldDB" id="A0A5C5VV75"/>
<sequence length="371" mass="40156">MAKKKSVSLAAPHGGRIAKLRKGLAAHRLDALLVTDFTNVTYLTGFTGDDSYLLVTGDGPLLVTDPRYTTQLEGECPDLPLKVREPGELMWPTIVELVRKTGVERLGVEADSLCVGDHAKLLASLPDLVIEPAPGLVEGLRVIKDNSEVESIRIACDHARRAYEMVRAGWSPRMTEREIARDLEYFARRVGAQRLSFTAIIAAGPNAALPHARPTDAVVGDHPFTLIDWGVYTGLYASDLTRMVVTQKPGKRFTEVYQTVLRAQLAAIDAIRPGVTCEAVDAAARDVITKAGYGPKFGHGTGHGLGLEVHEAPRLSRKQPTELRPGMVVTVEPGIYLPGWGGVRIEDDILVTPAGHEVLSNVPKELADACL</sequence>
<dbReference type="InterPro" id="IPR029149">
    <property type="entry name" value="Creatin/AminoP/Spt16_N"/>
</dbReference>
<keyword evidence="9" id="KW-1185">Reference proteome</keyword>
<dbReference type="EC" id="3.4.-.-" evidence="8"/>
<dbReference type="InterPro" id="IPR000994">
    <property type="entry name" value="Pept_M24"/>
</dbReference>
<dbReference type="RefSeq" id="WP_146575073.1">
    <property type="nucleotide sequence ID" value="NZ_SJPH01000007.1"/>
</dbReference>
<dbReference type="Pfam" id="PF00557">
    <property type="entry name" value="Peptidase_M24"/>
    <property type="match status" value="1"/>
</dbReference>